<sequence>MAGYKAKFFFASILALSVNSHLMADPKVPDTEAAFSIKDSKQTEQEAKLKKEMSSALFKIIEQTQGSMSDALGMVRSDLAEDLQAKTKQLLADPSVYNALLTMALERRKYDDDPKENAVYAAEAMSSLNGSLRLTPGVMSDKALVRRSKLLASVASYYSQKDPQMCRYLPSDFSILMSIDAPWLVNVDAELFHEAIDDEYAAIKLMISGVLPRNVNDSDKQTALSKFAGRWLNSLSEEDRYKVAASKQEGNYCDLWNSMLTDMVKMSDGFPDITKKIMAPFLVSMTRGWMDSALWSYEATDRNQGDEK</sequence>
<evidence type="ECO:0008006" key="4">
    <source>
        <dbReference type="Google" id="ProtNLM"/>
    </source>
</evidence>
<feature type="chain" id="PRO_5034396659" description="DUF2059 domain-containing protein" evidence="1">
    <location>
        <begin position="25"/>
        <end position="308"/>
    </location>
</feature>
<reference evidence="2" key="1">
    <citation type="submission" date="2020-12" db="EMBL/GenBank/DDBJ databases">
        <title>Enhanced detection system for hospital associated transmission using whole genome sequencing surveillance.</title>
        <authorList>
            <person name="Harrison L.H."/>
            <person name="Van Tyne D."/>
            <person name="Marsh J.W."/>
            <person name="Griffith M.P."/>
            <person name="Snyder D.J."/>
            <person name="Cooper V.S."/>
            <person name="Mustapha M."/>
        </authorList>
    </citation>
    <scope>NUCLEOTIDE SEQUENCE</scope>
    <source>
        <strain evidence="2">PSB00042</strain>
    </source>
</reference>
<protein>
    <recommendedName>
        <fullName evidence="4">DUF2059 domain-containing protein</fullName>
    </recommendedName>
</protein>
<comment type="caution">
    <text evidence="2">The sequence shown here is derived from an EMBL/GenBank/DDBJ whole genome shotgun (WGS) entry which is preliminary data.</text>
</comment>
<gene>
    <name evidence="2" type="ORF">JEU22_02940</name>
</gene>
<evidence type="ECO:0000313" key="3">
    <source>
        <dbReference type="Proteomes" id="UP000637061"/>
    </source>
</evidence>
<evidence type="ECO:0000313" key="2">
    <source>
        <dbReference type="EMBL" id="MBI6882856.1"/>
    </source>
</evidence>
<dbReference type="Proteomes" id="UP000637061">
    <property type="component" value="Unassembled WGS sequence"/>
</dbReference>
<accession>A0A8I1EBY6</accession>
<feature type="signal peptide" evidence="1">
    <location>
        <begin position="1"/>
        <end position="24"/>
    </location>
</feature>
<organism evidence="2 3">
    <name type="scientific">Pseudomonas putida</name>
    <name type="common">Arthrobacter siderocapsulatus</name>
    <dbReference type="NCBI Taxonomy" id="303"/>
    <lineage>
        <taxon>Bacteria</taxon>
        <taxon>Pseudomonadati</taxon>
        <taxon>Pseudomonadota</taxon>
        <taxon>Gammaproteobacteria</taxon>
        <taxon>Pseudomonadales</taxon>
        <taxon>Pseudomonadaceae</taxon>
        <taxon>Pseudomonas</taxon>
    </lineage>
</organism>
<keyword evidence="1" id="KW-0732">Signal</keyword>
<dbReference type="AlphaFoldDB" id="A0A8I1EBY6"/>
<evidence type="ECO:0000256" key="1">
    <source>
        <dbReference type="SAM" id="SignalP"/>
    </source>
</evidence>
<name>A0A8I1EBY6_PSEPU</name>
<dbReference type="RefSeq" id="WP_198746480.1">
    <property type="nucleotide sequence ID" value="NZ_JAEHTE010000002.1"/>
</dbReference>
<dbReference type="EMBL" id="JAEHTE010000002">
    <property type="protein sequence ID" value="MBI6882856.1"/>
    <property type="molecule type" value="Genomic_DNA"/>
</dbReference>
<proteinExistence type="predicted"/>